<name>A0ABR6N9Z3_9SPHN</name>
<dbReference type="RefSeq" id="WP_184039018.1">
    <property type="nucleotide sequence ID" value="NZ_BAABAR010000005.1"/>
</dbReference>
<organism evidence="2 3">
    <name type="scientific">Sphingomonas endophytica</name>
    <dbReference type="NCBI Taxonomy" id="869719"/>
    <lineage>
        <taxon>Bacteria</taxon>
        <taxon>Pseudomonadati</taxon>
        <taxon>Pseudomonadota</taxon>
        <taxon>Alphaproteobacteria</taxon>
        <taxon>Sphingomonadales</taxon>
        <taxon>Sphingomonadaceae</taxon>
        <taxon>Sphingomonas</taxon>
    </lineage>
</organism>
<comment type="caution">
    <text evidence="2">The sequence shown here is derived from an EMBL/GenBank/DDBJ whole genome shotgun (WGS) entry which is preliminary data.</text>
</comment>
<reference evidence="2 3" key="1">
    <citation type="submission" date="2020-08" db="EMBL/GenBank/DDBJ databases">
        <title>Genomic Encyclopedia of Type Strains, Phase IV (KMG-IV): sequencing the most valuable type-strain genomes for metagenomic binning, comparative biology and taxonomic classification.</title>
        <authorList>
            <person name="Goeker M."/>
        </authorList>
    </citation>
    <scope>NUCLEOTIDE SEQUENCE [LARGE SCALE GENOMIC DNA]</scope>
    <source>
        <strain evidence="2 3">DSM 101535</strain>
    </source>
</reference>
<evidence type="ECO:0000313" key="3">
    <source>
        <dbReference type="Proteomes" id="UP000560131"/>
    </source>
</evidence>
<sequence>MIARRFERALLRDAVRAGVSLVVEHGRAVAWHSATFSGARHELVVSAATGSTLDAWLTQLPTRDVTIPGQIVADLRVATHARYGERVMLRIEGVTVACDLSAPECGAASVRARSDRRMPPPTPACNDAAPRDRTR</sequence>
<evidence type="ECO:0000256" key="1">
    <source>
        <dbReference type="SAM" id="MobiDB-lite"/>
    </source>
</evidence>
<gene>
    <name evidence="2" type="ORF">FHS97_002829</name>
</gene>
<dbReference type="Proteomes" id="UP000560131">
    <property type="component" value="Unassembled WGS sequence"/>
</dbReference>
<evidence type="ECO:0000313" key="2">
    <source>
        <dbReference type="EMBL" id="MBB5726881.1"/>
    </source>
</evidence>
<proteinExistence type="predicted"/>
<keyword evidence="3" id="KW-1185">Reference proteome</keyword>
<accession>A0ABR6N9Z3</accession>
<protein>
    <submittedName>
        <fullName evidence="2">Uncharacterized protein</fullName>
    </submittedName>
</protein>
<dbReference type="EMBL" id="JACIJN010000009">
    <property type="protein sequence ID" value="MBB5726881.1"/>
    <property type="molecule type" value="Genomic_DNA"/>
</dbReference>
<feature type="region of interest" description="Disordered" evidence="1">
    <location>
        <begin position="109"/>
        <end position="135"/>
    </location>
</feature>